<dbReference type="PANTHER" id="PTHR35201:SF4">
    <property type="entry name" value="BETA-PINACENE SYNTHASE-RELATED"/>
    <property type="match status" value="1"/>
</dbReference>
<evidence type="ECO:0000256" key="4">
    <source>
        <dbReference type="ARBA" id="ARBA00022842"/>
    </source>
</evidence>
<sequence>MVQQLHTSIVLPDLNAFVGIPPNCGVNPHHDVACAESREWFAQYNKAIFGPKMAAFLESCKFELICSYTYPHVDKEGLRATMDWVRPCPLATKDSLLTIWQHNILWFFDEVTDTETGKDATHSAEVVIRTLRDPEYEDGSSLCRMIKEFRINHLARAGPECRRRFLEHCDVAFPAGAREAELREQGKVLSIEGYRTLRRETSGARTCFDMGEYLAGIDLPQSVYDLEDFRVGYDAALDLIFLANDMYSYNMEQAKGHHGANIVTVVMKEKKCSIQDAIDYIAEMCQERLDEYQKAKASLARRARSENDKVYANALRDGVQALEEYGHWVRGNIEWSFKTERYFGKQNKAVKESLVVVLANPNSTDRKLAQ</sequence>
<keyword evidence="3 6" id="KW-0479">Metal-binding</keyword>
<dbReference type="Proteomes" id="UP001383192">
    <property type="component" value="Unassembled WGS sequence"/>
</dbReference>
<evidence type="ECO:0000256" key="7">
    <source>
        <dbReference type="SAM" id="Coils"/>
    </source>
</evidence>
<dbReference type="EC" id="4.2.3.-" evidence="6"/>
<evidence type="ECO:0000256" key="6">
    <source>
        <dbReference type="RuleBase" id="RU366034"/>
    </source>
</evidence>
<evidence type="ECO:0000256" key="1">
    <source>
        <dbReference type="ARBA" id="ARBA00001946"/>
    </source>
</evidence>
<accession>A0AAW0C9P2</accession>
<dbReference type="SFLD" id="SFLDS00005">
    <property type="entry name" value="Isoprenoid_Synthase_Type_I"/>
    <property type="match status" value="1"/>
</dbReference>
<dbReference type="GO" id="GO:0008299">
    <property type="term" value="P:isoprenoid biosynthetic process"/>
    <property type="evidence" value="ECO:0007669"/>
    <property type="project" value="UniProtKB-ARBA"/>
</dbReference>
<evidence type="ECO:0000313" key="8">
    <source>
        <dbReference type="EMBL" id="KAK7035396.1"/>
    </source>
</evidence>
<dbReference type="GO" id="GO:0010333">
    <property type="term" value="F:terpene synthase activity"/>
    <property type="evidence" value="ECO:0007669"/>
    <property type="project" value="InterPro"/>
</dbReference>
<keyword evidence="4 6" id="KW-0460">Magnesium</keyword>
<keyword evidence="9" id="KW-1185">Reference proteome</keyword>
<keyword evidence="5 6" id="KW-0456">Lyase</keyword>
<dbReference type="EMBL" id="JAYKXP010000053">
    <property type="protein sequence ID" value="KAK7035396.1"/>
    <property type="molecule type" value="Genomic_DNA"/>
</dbReference>
<keyword evidence="7" id="KW-0175">Coiled coil</keyword>
<evidence type="ECO:0000256" key="5">
    <source>
        <dbReference type="ARBA" id="ARBA00023239"/>
    </source>
</evidence>
<protein>
    <recommendedName>
        <fullName evidence="6">Terpene synthase</fullName>
        <ecNumber evidence="6">4.2.3.-</ecNumber>
    </recommendedName>
</protein>
<comment type="similarity">
    <text evidence="2 6">Belongs to the terpene synthase family.</text>
</comment>
<organism evidence="8 9">
    <name type="scientific">Paramarasmius palmivorus</name>
    <dbReference type="NCBI Taxonomy" id="297713"/>
    <lineage>
        <taxon>Eukaryota</taxon>
        <taxon>Fungi</taxon>
        <taxon>Dikarya</taxon>
        <taxon>Basidiomycota</taxon>
        <taxon>Agaricomycotina</taxon>
        <taxon>Agaricomycetes</taxon>
        <taxon>Agaricomycetidae</taxon>
        <taxon>Agaricales</taxon>
        <taxon>Marasmiineae</taxon>
        <taxon>Marasmiaceae</taxon>
        <taxon>Paramarasmius</taxon>
    </lineage>
</organism>
<dbReference type="GO" id="GO:0046872">
    <property type="term" value="F:metal ion binding"/>
    <property type="evidence" value="ECO:0007669"/>
    <property type="project" value="UniProtKB-KW"/>
</dbReference>
<dbReference type="InterPro" id="IPR034686">
    <property type="entry name" value="Terpene_cyclase-like_2"/>
</dbReference>
<dbReference type="Gene3D" id="1.10.600.10">
    <property type="entry name" value="Farnesyl Diphosphate Synthase"/>
    <property type="match status" value="1"/>
</dbReference>
<comment type="caution">
    <text evidence="8">The sequence shown here is derived from an EMBL/GenBank/DDBJ whole genome shotgun (WGS) entry which is preliminary data.</text>
</comment>
<evidence type="ECO:0000256" key="2">
    <source>
        <dbReference type="ARBA" id="ARBA00006333"/>
    </source>
</evidence>
<dbReference type="SUPFAM" id="SSF48576">
    <property type="entry name" value="Terpenoid synthases"/>
    <property type="match status" value="1"/>
</dbReference>
<name>A0AAW0C9P2_9AGAR</name>
<dbReference type="AlphaFoldDB" id="A0AAW0C9P2"/>
<dbReference type="InterPro" id="IPR008949">
    <property type="entry name" value="Isoprenoid_synthase_dom_sf"/>
</dbReference>
<reference evidence="8 9" key="1">
    <citation type="submission" date="2024-01" db="EMBL/GenBank/DDBJ databases">
        <title>A draft genome for a cacao thread blight-causing isolate of Paramarasmius palmivorus.</title>
        <authorList>
            <person name="Baruah I.K."/>
            <person name="Bukari Y."/>
            <person name="Amoako-Attah I."/>
            <person name="Meinhardt L.W."/>
            <person name="Bailey B.A."/>
            <person name="Cohen S.P."/>
        </authorList>
    </citation>
    <scope>NUCLEOTIDE SEQUENCE [LARGE SCALE GENOMIC DNA]</scope>
    <source>
        <strain evidence="8 9">GH-12</strain>
    </source>
</reference>
<feature type="coiled-coil region" evidence="7">
    <location>
        <begin position="282"/>
        <end position="309"/>
    </location>
</feature>
<evidence type="ECO:0000313" key="9">
    <source>
        <dbReference type="Proteomes" id="UP001383192"/>
    </source>
</evidence>
<dbReference type="Pfam" id="PF19086">
    <property type="entry name" value="Terpene_syn_C_2"/>
    <property type="match status" value="1"/>
</dbReference>
<comment type="cofactor">
    <cofactor evidence="1 6">
        <name>Mg(2+)</name>
        <dbReference type="ChEBI" id="CHEBI:18420"/>
    </cofactor>
</comment>
<proteinExistence type="inferred from homology"/>
<dbReference type="PANTHER" id="PTHR35201">
    <property type="entry name" value="TERPENE SYNTHASE"/>
    <property type="match status" value="1"/>
</dbReference>
<dbReference type="SFLD" id="SFLDG01020">
    <property type="entry name" value="Terpene_Cyclase_Like_2"/>
    <property type="match status" value="1"/>
</dbReference>
<gene>
    <name evidence="8" type="primary">AGR2</name>
    <name evidence="8" type="ORF">VNI00_011927</name>
</gene>
<evidence type="ECO:0000256" key="3">
    <source>
        <dbReference type="ARBA" id="ARBA00022723"/>
    </source>
</evidence>